<proteinExistence type="predicted"/>
<name>B3PUG6_RHIE6</name>
<protein>
    <submittedName>
        <fullName evidence="2">Uncharacterized protein</fullName>
    </submittedName>
</protein>
<feature type="chain" id="PRO_5002794523" evidence="1">
    <location>
        <begin position="20"/>
        <end position="160"/>
    </location>
</feature>
<dbReference type="EMBL" id="CP001074">
    <property type="protein sequence ID" value="ACE92047.1"/>
    <property type="molecule type" value="Genomic_DNA"/>
</dbReference>
<reference evidence="2 3" key="1">
    <citation type="submission" date="2008-04" db="EMBL/GenBank/DDBJ databases">
        <title>Genome diversity and DNA divergence of Rhizobium etli.</title>
        <authorList>
            <person name="Gonzalez V."/>
            <person name="Acosta J.L."/>
            <person name="Santamaria R.I."/>
            <person name="Bustos P."/>
            <person name="Hernandez-Gonzalez I.L."/>
            <person name="Fernandez J.L."/>
            <person name="Diaz R."/>
            <person name="Flores M."/>
            <person name="Mora J."/>
            <person name="Palacios R."/>
            <person name="Davila G."/>
        </authorList>
    </citation>
    <scope>NUCLEOTIDE SEQUENCE [LARGE SCALE GENOMIC DNA]</scope>
    <source>
        <strain evidence="2 3">CIAT 652</strain>
    </source>
</reference>
<gene>
    <name evidence="2" type="ordered locus">RHECIAT_CH0003099</name>
</gene>
<dbReference type="KEGG" id="rec:RHECIAT_CH0003099"/>
<dbReference type="HOGENOM" id="CLU_1650742_0_0_5"/>
<sequence>MRRASCWAPVAIVSANANAVPGAMGPRGQARGRGGWGACVARTATAGEAHLFCGLTSQSLAGKPYIIRTGFAVAAAGYSAESSAEIIHERGMNGRLAFFAGVAKTLGNSTETGHETGQEIAVEKFLEGTHGISLILFFVSRPHIFCSSCRRNGQFCMTVM</sequence>
<evidence type="ECO:0000313" key="2">
    <source>
        <dbReference type="EMBL" id="ACE92047.1"/>
    </source>
</evidence>
<dbReference type="Proteomes" id="UP000008817">
    <property type="component" value="Chromosome"/>
</dbReference>
<keyword evidence="1" id="KW-0732">Signal</keyword>
<accession>B3PUG6</accession>
<evidence type="ECO:0000256" key="1">
    <source>
        <dbReference type="SAM" id="SignalP"/>
    </source>
</evidence>
<feature type="signal peptide" evidence="1">
    <location>
        <begin position="1"/>
        <end position="19"/>
    </location>
</feature>
<dbReference type="AlphaFoldDB" id="B3PUG6"/>
<evidence type="ECO:0000313" key="3">
    <source>
        <dbReference type="Proteomes" id="UP000008817"/>
    </source>
</evidence>
<organism evidence="2 3">
    <name type="scientific">Rhizobium etli (strain CIAT 652)</name>
    <dbReference type="NCBI Taxonomy" id="491916"/>
    <lineage>
        <taxon>Bacteria</taxon>
        <taxon>Pseudomonadati</taxon>
        <taxon>Pseudomonadota</taxon>
        <taxon>Alphaproteobacteria</taxon>
        <taxon>Hyphomicrobiales</taxon>
        <taxon>Rhizobiaceae</taxon>
        <taxon>Rhizobium/Agrobacterium group</taxon>
        <taxon>Rhizobium</taxon>
    </lineage>
</organism>